<dbReference type="AlphaFoldDB" id="A0A1J4N330"/>
<keyword evidence="2" id="KW-1133">Transmembrane helix</keyword>
<reference evidence="4" key="1">
    <citation type="submission" date="2016-10" db="EMBL/GenBank/DDBJ databases">
        <title>Draft Genome Sequence of Nocardioides luteus Strain BAFB, an Alkane-Degrading Bacterium Isolated from JP-7 Polluted Soil.</title>
        <authorList>
            <person name="Brown L."/>
            <person name="Ruiz O.N."/>
            <person name="Gunasekera T."/>
        </authorList>
    </citation>
    <scope>NUCLEOTIDE SEQUENCE [LARGE SCALE GENOMIC DNA]</scope>
    <source>
        <strain evidence="4">BAFB</strain>
    </source>
</reference>
<evidence type="ECO:0000313" key="4">
    <source>
        <dbReference type="EMBL" id="OIJ24968.1"/>
    </source>
</evidence>
<evidence type="ECO:0000313" key="5">
    <source>
        <dbReference type="Proteomes" id="UP000033772"/>
    </source>
</evidence>
<feature type="transmembrane region" description="Helical" evidence="2">
    <location>
        <begin position="61"/>
        <end position="82"/>
    </location>
</feature>
<feature type="transmembrane region" description="Helical" evidence="2">
    <location>
        <begin position="6"/>
        <end position="28"/>
    </location>
</feature>
<comment type="caution">
    <text evidence="4">The sequence shown here is derived from an EMBL/GenBank/DDBJ whole genome shotgun (WGS) entry which is preliminary data.</text>
</comment>
<dbReference type="InterPro" id="IPR002035">
    <property type="entry name" value="VWF_A"/>
</dbReference>
<dbReference type="Gene3D" id="3.40.50.410">
    <property type="entry name" value="von Willebrand factor, type A domain"/>
    <property type="match status" value="1"/>
</dbReference>
<dbReference type="Proteomes" id="UP000033772">
    <property type="component" value="Unassembled WGS sequence"/>
</dbReference>
<evidence type="ECO:0000259" key="3">
    <source>
        <dbReference type="PROSITE" id="PS50234"/>
    </source>
</evidence>
<feature type="transmembrane region" description="Helical" evidence="2">
    <location>
        <begin position="306"/>
        <end position="327"/>
    </location>
</feature>
<dbReference type="InterPro" id="IPR036465">
    <property type="entry name" value="vWFA_dom_sf"/>
</dbReference>
<dbReference type="EMBL" id="JZDQ02000031">
    <property type="protein sequence ID" value="OIJ24968.1"/>
    <property type="molecule type" value="Genomic_DNA"/>
</dbReference>
<feature type="domain" description="VWFA" evidence="3">
    <location>
        <begin position="98"/>
        <end position="243"/>
    </location>
</feature>
<evidence type="ECO:0000256" key="1">
    <source>
        <dbReference type="SAM" id="MobiDB-lite"/>
    </source>
</evidence>
<gene>
    <name evidence="4" type="ORF">UG56_020375</name>
</gene>
<protein>
    <recommendedName>
        <fullName evidence="3">VWFA domain-containing protein</fullName>
    </recommendedName>
</protein>
<organism evidence="4 5">
    <name type="scientific">Nocardioides luteus</name>
    <dbReference type="NCBI Taxonomy" id="1844"/>
    <lineage>
        <taxon>Bacteria</taxon>
        <taxon>Bacillati</taxon>
        <taxon>Actinomycetota</taxon>
        <taxon>Actinomycetes</taxon>
        <taxon>Propionibacteriales</taxon>
        <taxon>Nocardioidaceae</taxon>
        <taxon>Nocardioides</taxon>
    </lineage>
</organism>
<keyword evidence="5" id="KW-1185">Reference proteome</keyword>
<keyword evidence="2" id="KW-0812">Transmembrane</keyword>
<dbReference type="STRING" id="1844.UG56_020375"/>
<dbReference type="Pfam" id="PF13519">
    <property type="entry name" value="VWA_2"/>
    <property type="match status" value="1"/>
</dbReference>
<accession>A0A1J4N330</accession>
<sequence length="360" mass="39327">MDLRWPVLGMIVLVVTVVAVAAIVVLAARVHRRPVDAVLVAHTERLKRLPRFRELANQQRWLSWWQTAGIALAVIGCIWLIARPQTTDITQNRYSTRDIVLCLDASTSMFDEDTQVTQAYSQLVAGLNGERVSLVLWSDAAVTVFPLTDDYGWVQDELARAGRAFALGDQEYVAGTYLGKERASLISDGIVSCVKRFDLSNSERGRAVIVASDNDPQGGPPVYTLPEATEFAKKRDVQLFGIGSADLSFQEDKRATFDKAMTDTGGTFSLLGDDGSIESILAGIDRLSADEVVEPPKYQIRDAPGWPIFVIVVGVLMLIAGWVYALVRSGRLSFGPGSRPAPPPAAPWSEQVRAPSEVGR</sequence>
<evidence type="ECO:0000256" key="2">
    <source>
        <dbReference type="SAM" id="Phobius"/>
    </source>
</evidence>
<name>A0A1J4N330_9ACTN</name>
<dbReference type="PROSITE" id="PS50234">
    <property type="entry name" value="VWFA"/>
    <property type="match status" value="1"/>
</dbReference>
<dbReference type="RefSeq" id="WP_045547827.1">
    <property type="nucleotide sequence ID" value="NZ_JZDQ02000031.1"/>
</dbReference>
<proteinExistence type="predicted"/>
<dbReference type="OrthoDB" id="4623238at2"/>
<keyword evidence="2" id="KW-0472">Membrane</keyword>
<dbReference type="SUPFAM" id="SSF53300">
    <property type="entry name" value="vWA-like"/>
    <property type="match status" value="1"/>
</dbReference>
<feature type="region of interest" description="Disordered" evidence="1">
    <location>
        <begin position="336"/>
        <end position="360"/>
    </location>
</feature>